<dbReference type="InterPro" id="IPR043519">
    <property type="entry name" value="NT_sf"/>
</dbReference>
<dbReference type="Gene3D" id="3.10.20.30">
    <property type="match status" value="1"/>
</dbReference>
<dbReference type="FunFam" id="1.10.3210.10:FF:000001">
    <property type="entry name" value="GTP pyrophosphokinase RelA"/>
    <property type="match status" value="1"/>
</dbReference>
<dbReference type="PROSITE" id="PS51831">
    <property type="entry name" value="HD"/>
    <property type="match status" value="1"/>
</dbReference>
<dbReference type="InterPro" id="IPR012675">
    <property type="entry name" value="Beta-grasp_dom_sf"/>
</dbReference>
<feature type="domain" description="HD" evidence="3">
    <location>
        <begin position="45"/>
        <end position="144"/>
    </location>
</feature>
<evidence type="ECO:0000256" key="1">
    <source>
        <dbReference type="ARBA" id="ARBA00007476"/>
    </source>
</evidence>
<feature type="domain" description="ACT" evidence="2">
    <location>
        <begin position="491"/>
        <end position="565"/>
    </location>
</feature>
<dbReference type="InterPro" id="IPR007685">
    <property type="entry name" value="RelA_SpoT"/>
</dbReference>
<dbReference type="InterPro" id="IPR012676">
    <property type="entry name" value="TGS-like"/>
</dbReference>
<dbReference type="Pfam" id="PF13291">
    <property type="entry name" value="ACT_4"/>
    <property type="match status" value="1"/>
</dbReference>
<dbReference type="GO" id="GO:0042594">
    <property type="term" value="P:response to starvation"/>
    <property type="evidence" value="ECO:0007669"/>
    <property type="project" value="TreeGrafter"/>
</dbReference>
<dbReference type="GO" id="GO:0015969">
    <property type="term" value="P:guanosine tetraphosphate metabolic process"/>
    <property type="evidence" value="ECO:0007669"/>
    <property type="project" value="InterPro"/>
</dbReference>
<evidence type="ECO:0000259" key="2">
    <source>
        <dbReference type="PROSITE" id="PS51671"/>
    </source>
</evidence>
<sequence>MLNNEELIKKVKLYNKFFDPAILTKAFNFALDAHKHQKRDAGEPYIIHPVAVADILTELKLDSATITTGLLHDTIEDTKATYDSVKEEFGQEVADLVNGVTKISFLEEKAVENSKAENLRKLILATSKDIRILLVKLADRLHNMRTLSSIKDESKKIRKAKETMEIYAPLADRMGMNRIRDELEDLSFSVLNKEARKLILDRLLFIKNKREDLINKVSEKLSELLKANKIEAEITGREKTPFSIWRKMQSKRISLEQLTDIVGFRVILKNINDCYVTLGVFHNKYSMIPGKFKDYISTPKINQYKSIHTSIIGPLKKRIEIQIRTESMHEFAERGIASHWKYKSSEKFSELSWKEYDWLKDLVEIMETGGSPEHYFEFTKLQMFQDNVFCFTPKGAVIKLPRSGTPVDFAYAVHTKVGDTAIACEINGNSSALQTALRNGDMVKIITSKKVSPSLHWLSSSKTGKARASIRKHWQGRLLKNEEKTKEYTSTLSIDLPHRPGILGKVSTIIGFNDANIINIELTKRSKEYLRFLFDLQIKDLKNFTNLISQLKQENLKFEVIRHKKKKYAFIQRVLKNFKRN</sequence>
<reference evidence="5" key="1">
    <citation type="submission" date="2018-05" db="EMBL/GenBank/DDBJ databases">
        <authorList>
            <person name="Lanie J.A."/>
            <person name="Ng W.-L."/>
            <person name="Kazmierczak K.M."/>
            <person name="Andrzejewski T.M."/>
            <person name="Davidsen T.M."/>
            <person name="Wayne K.J."/>
            <person name="Tettelin H."/>
            <person name="Glass J.I."/>
            <person name="Rusch D."/>
            <person name="Podicherti R."/>
            <person name="Tsui H.-C.T."/>
            <person name="Winkler M.E."/>
        </authorList>
    </citation>
    <scope>NUCLEOTIDE SEQUENCE</scope>
</reference>
<evidence type="ECO:0000259" key="4">
    <source>
        <dbReference type="PROSITE" id="PS51880"/>
    </source>
</evidence>
<dbReference type="Pfam" id="PF04607">
    <property type="entry name" value="RelA_SpoT"/>
    <property type="match status" value="1"/>
</dbReference>
<name>A0A381UCA1_9ZZZZ</name>
<dbReference type="CDD" id="cd01668">
    <property type="entry name" value="TGS_RSH"/>
    <property type="match status" value="1"/>
</dbReference>
<dbReference type="InterPro" id="IPR004811">
    <property type="entry name" value="RelA/Spo_fam"/>
</dbReference>
<feature type="domain" description="TGS" evidence="4">
    <location>
        <begin position="382"/>
        <end position="447"/>
    </location>
</feature>
<dbReference type="FunFam" id="3.30.460.10:FF:000001">
    <property type="entry name" value="GTP pyrophosphokinase RelA"/>
    <property type="match status" value="1"/>
</dbReference>
<dbReference type="InterPro" id="IPR006674">
    <property type="entry name" value="HD_domain"/>
</dbReference>
<dbReference type="Pfam" id="PF13328">
    <property type="entry name" value="HD_4"/>
    <property type="match status" value="1"/>
</dbReference>
<dbReference type="PROSITE" id="PS51880">
    <property type="entry name" value="TGS"/>
    <property type="match status" value="1"/>
</dbReference>
<organism evidence="5">
    <name type="scientific">marine metagenome</name>
    <dbReference type="NCBI Taxonomy" id="408172"/>
    <lineage>
        <taxon>unclassified sequences</taxon>
        <taxon>metagenomes</taxon>
        <taxon>ecological metagenomes</taxon>
    </lineage>
</organism>
<dbReference type="InterPro" id="IPR002912">
    <property type="entry name" value="ACT_dom"/>
</dbReference>
<dbReference type="NCBIfam" id="TIGR00691">
    <property type="entry name" value="spoT_relA"/>
    <property type="match status" value="1"/>
</dbReference>
<dbReference type="GO" id="GO:0005886">
    <property type="term" value="C:plasma membrane"/>
    <property type="evidence" value="ECO:0007669"/>
    <property type="project" value="TreeGrafter"/>
</dbReference>
<dbReference type="CDD" id="cd05399">
    <property type="entry name" value="NT_Rel-Spo_like"/>
    <property type="match status" value="1"/>
</dbReference>
<dbReference type="EMBL" id="UINC01006114">
    <property type="protein sequence ID" value="SVA25574.1"/>
    <property type="molecule type" value="Genomic_DNA"/>
</dbReference>
<dbReference type="Gene3D" id="1.10.3210.10">
    <property type="entry name" value="Hypothetical protein af1432"/>
    <property type="match status" value="1"/>
</dbReference>
<dbReference type="FunFam" id="3.10.20.30:FF:000002">
    <property type="entry name" value="GTP pyrophosphokinase (RelA/SpoT)"/>
    <property type="match status" value="1"/>
</dbReference>
<dbReference type="SUPFAM" id="SSF55021">
    <property type="entry name" value="ACT-like"/>
    <property type="match status" value="1"/>
</dbReference>
<dbReference type="InterPro" id="IPR033655">
    <property type="entry name" value="TGS_RelA/SpoT"/>
</dbReference>
<dbReference type="SUPFAM" id="SSF81301">
    <property type="entry name" value="Nucleotidyltransferase"/>
    <property type="match status" value="1"/>
</dbReference>
<evidence type="ECO:0008006" key="6">
    <source>
        <dbReference type="Google" id="ProtNLM"/>
    </source>
</evidence>
<dbReference type="AlphaFoldDB" id="A0A381UCA1"/>
<dbReference type="SMART" id="SM00954">
    <property type="entry name" value="RelA_SpoT"/>
    <property type="match status" value="1"/>
</dbReference>
<evidence type="ECO:0000313" key="5">
    <source>
        <dbReference type="EMBL" id="SVA25574.1"/>
    </source>
</evidence>
<dbReference type="PANTHER" id="PTHR21262:SF36">
    <property type="entry name" value="BIFUNCTIONAL (P)PPGPP SYNTHASE_HYDROLASE SPOT"/>
    <property type="match status" value="1"/>
</dbReference>
<dbReference type="GO" id="GO:0008893">
    <property type="term" value="F:guanosine-3',5'-bis(diphosphate) 3'-diphosphatase activity"/>
    <property type="evidence" value="ECO:0007669"/>
    <property type="project" value="TreeGrafter"/>
</dbReference>
<dbReference type="InterPro" id="IPR003607">
    <property type="entry name" value="HD/PDEase_dom"/>
</dbReference>
<accession>A0A381UCA1</accession>
<evidence type="ECO:0000259" key="3">
    <source>
        <dbReference type="PROSITE" id="PS51831"/>
    </source>
</evidence>
<dbReference type="Gene3D" id="3.30.460.10">
    <property type="entry name" value="Beta Polymerase, domain 2"/>
    <property type="match status" value="1"/>
</dbReference>
<dbReference type="SMART" id="SM00471">
    <property type="entry name" value="HDc"/>
    <property type="match status" value="1"/>
</dbReference>
<dbReference type="Pfam" id="PF02824">
    <property type="entry name" value="TGS"/>
    <property type="match status" value="1"/>
</dbReference>
<dbReference type="Gene3D" id="3.30.70.260">
    <property type="match status" value="1"/>
</dbReference>
<dbReference type="PANTHER" id="PTHR21262">
    <property type="entry name" value="GUANOSINE-3',5'-BIS DIPHOSPHATE 3'-PYROPHOSPHOHYDROLASE"/>
    <property type="match status" value="1"/>
</dbReference>
<dbReference type="PROSITE" id="PS51671">
    <property type="entry name" value="ACT"/>
    <property type="match status" value="1"/>
</dbReference>
<dbReference type="SUPFAM" id="SSF109604">
    <property type="entry name" value="HD-domain/PDEase-like"/>
    <property type="match status" value="1"/>
</dbReference>
<protein>
    <recommendedName>
        <fullName evidence="6">GTP pyrophosphokinase rsh</fullName>
    </recommendedName>
</protein>
<dbReference type="InterPro" id="IPR004095">
    <property type="entry name" value="TGS"/>
</dbReference>
<comment type="similarity">
    <text evidence="1">Belongs to the RelA/SpoT family.</text>
</comment>
<dbReference type="CDD" id="cd00077">
    <property type="entry name" value="HDc"/>
    <property type="match status" value="1"/>
</dbReference>
<proteinExistence type="inferred from homology"/>
<dbReference type="InterPro" id="IPR045865">
    <property type="entry name" value="ACT-like_dom_sf"/>
</dbReference>
<dbReference type="GO" id="GO:0008728">
    <property type="term" value="F:GTP diphosphokinase activity"/>
    <property type="evidence" value="ECO:0007669"/>
    <property type="project" value="TreeGrafter"/>
</dbReference>
<gene>
    <name evidence="5" type="ORF">METZ01_LOCUS78428</name>
</gene>
<dbReference type="SUPFAM" id="SSF81271">
    <property type="entry name" value="TGS-like"/>
    <property type="match status" value="1"/>
</dbReference>